<feature type="domain" description="ER-bound oxygenase mpaB/mpaB'/Rubber oxygenase catalytic" evidence="1">
    <location>
        <begin position="20"/>
        <end position="248"/>
    </location>
</feature>
<sequence length="279" mass="30739">MQPTDARTDDGLFGSGSVTWRVHVEPVLWVAGIRALLLQSLHPRVMRGTAQNSALADPARAWQRFQRTAEFVGIRTFGSSAEVERAARRVRRLHARLRGYDPDTGTDFALDDVENLLWVHCGEIDSYVDVAYRCGIVNRADADRYVAESRRAAEVVGIPIDLAPGSRADLAAYFARMRPRIYACGEARESALRMLNPPLPRDLIGLRLAAPSVVALAFALLPRWARRLYGAPGLPTTDLAATASVRLLHVALTAWYRPTATAGPATRPPDRRTHAGLDR</sequence>
<organism evidence="2 3">
    <name type="scientific">Pseudonocardia adelaidensis</name>
    <dbReference type="NCBI Taxonomy" id="648754"/>
    <lineage>
        <taxon>Bacteria</taxon>
        <taxon>Bacillati</taxon>
        <taxon>Actinomycetota</taxon>
        <taxon>Actinomycetes</taxon>
        <taxon>Pseudonocardiales</taxon>
        <taxon>Pseudonocardiaceae</taxon>
        <taxon>Pseudonocardia</taxon>
    </lineage>
</organism>
<protein>
    <submittedName>
        <fullName evidence="2">Oxygenase MpaB family protein</fullName>
    </submittedName>
</protein>
<dbReference type="EMBL" id="BAABJO010000061">
    <property type="protein sequence ID" value="GAA5142522.1"/>
    <property type="molecule type" value="Genomic_DNA"/>
</dbReference>
<keyword evidence="3" id="KW-1185">Reference proteome</keyword>
<comment type="caution">
    <text evidence="2">The sequence shown here is derived from an EMBL/GenBank/DDBJ whole genome shotgun (WGS) entry which is preliminary data.</text>
</comment>
<accession>A0ABP9P8G8</accession>
<evidence type="ECO:0000313" key="3">
    <source>
        <dbReference type="Proteomes" id="UP001500804"/>
    </source>
</evidence>
<evidence type="ECO:0000259" key="1">
    <source>
        <dbReference type="Pfam" id="PF09995"/>
    </source>
</evidence>
<dbReference type="Pfam" id="PF09995">
    <property type="entry name" value="MPAB_Lcp_cat"/>
    <property type="match status" value="1"/>
</dbReference>
<reference evidence="3" key="1">
    <citation type="journal article" date="2019" name="Int. J. Syst. Evol. Microbiol.">
        <title>The Global Catalogue of Microorganisms (GCM) 10K type strain sequencing project: providing services to taxonomists for standard genome sequencing and annotation.</title>
        <authorList>
            <consortium name="The Broad Institute Genomics Platform"/>
            <consortium name="The Broad Institute Genome Sequencing Center for Infectious Disease"/>
            <person name="Wu L."/>
            <person name="Ma J."/>
        </authorList>
    </citation>
    <scope>NUCLEOTIDE SEQUENCE [LARGE SCALE GENOMIC DNA]</scope>
    <source>
        <strain evidence="3">JCM 18302</strain>
    </source>
</reference>
<dbReference type="Proteomes" id="UP001500804">
    <property type="component" value="Unassembled WGS sequence"/>
</dbReference>
<proteinExistence type="predicted"/>
<dbReference type="PANTHER" id="PTHR36151">
    <property type="entry name" value="BLR2777 PROTEIN"/>
    <property type="match status" value="1"/>
</dbReference>
<gene>
    <name evidence="2" type="ORF">GCM10023320_82890</name>
</gene>
<dbReference type="RefSeq" id="WP_345613401.1">
    <property type="nucleotide sequence ID" value="NZ_BAABJO010000061.1"/>
</dbReference>
<dbReference type="PANTHER" id="PTHR36151:SF3">
    <property type="entry name" value="ER-BOUND OXYGENASE MPAB_MPAB'_RUBBER OXYGENASE CATALYTIC DOMAIN-CONTAINING PROTEIN"/>
    <property type="match status" value="1"/>
</dbReference>
<dbReference type="InterPro" id="IPR018713">
    <property type="entry name" value="MPAB/Lcp_cat_dom"/>
</dbReference>
<name>A0ABP9P8G8_9PSEU</name>
<evidence type="ECO:0000313" key="2">
    <source>
        <dbReference type="EMBL" id="GAA5142522.1"/>
    </source>
</evidence>